<evidence type="ECO:0000313" key="3">
    <source>
        <dbReference type="Proteomes" id="UP000051124"/>
    </source>
</evidence>
<protein>
    <submittedName>
        <fullName evidence="2">Uncharacterized protein</fullName>
    </submittedName>
</protein>
<dbReference type="EMBL" id="LIZT01000003">
    <property type="protein sequence ID" value="KPJ51302.1"/>
    <property type="molecule type" value="Genomic_DNA"/>
</dbReference>
<evidence type="ECO:0000256" key="1">
    <source>
        <dbReference type="SAM" id="MobiDB-lite"/>
    </source>
</evidence>
<gene>
    <name evidence="2" type="ORF">AMJ40_00410</name>
</gene>
<comment type="caution">
    <text evidence="2">The sequence shown here is derived from an EMBL/GenBank/DDBJ whole genome shotgun (WGS) entry which is preliminary data.</text>
</comment>
<feature type="region of interest" description="Disordered" evidence="1">
    <location>
        <begin position="35"/>
        <end position="85"/>
    </location>
</feature>
<name>A0A0S7WMA8_UNCT6</name>
<proteinExistence type="predicted"/>
<sequence length="118" mass="13885">MGSLFEEKMREVVDRIPLAEARFLRLSPLFVESRESRDWPSLSRYSVPEPSGETNSEITSILLDEHDRTRDSEPPCTRELNGTGKEFLPKSERYDIIIENYRSEGEHDDSHVIDRFWR</sequence>
<feature type="compositionally biased region" description="Basic and acidic residues" evidence="1">
    <location>
        <begin position="63"/>
        <end position="73"/>
    </location>
</feature>
<dbReference type="Proteomes" id="UP000051124">
    <property type="component" value="Unassembled WGS sequence"/>
</dbReference>
<dbReference type="AlphaFoldDB" id="A0A0S7WMA8"/>
<accession>A0A0S7WMA8</accession>
<reference evidence="2 3" key="1">
    <citation type="journal article" date="2015" name="Microbiome">
        <title>Genomic resolution of linkages in carbon, nitrogen, and sulfur cycling among widespread estuary sediment bacteria.</title>
        <authorList>
            <person name="Baker B.J."/>
            <person name="Lazar C.S."/>
            <person name="Teske A.P."/>
            <person name="Dick G.J."/>
        </authorList>
    </citation>
    <scope>NUCLEOTIDE SEQUENCE [LARGE SCALE GENOMIC DNA]</scope>
    <source>
        <strain evidence="2">DG_26</strain>
    </source>
</reference>
<evidence type="ECO:0000313" key="2">
    <source>
        <dbReference type="EMBL" id="KPJ51302.1"/>
    </source>
</evidence>
<organism evidence="2 3">
    <name type="scientific">candidate division TA06 bacterium DG_26</name>
    <dbReference type="NCBI Taxonomy" id="1703771"/>
    <lineage>
        <taxon>Bacteria</taxon>
        <taxon>Bacteria division TA06</taxon>
    </lineage>
</organism>